<evidence type="ECO:0000313" key="10">
    <source>
        <dbReference type="Proteomes" id="UP000231279"/>
    </source>
</evidence>
<evidence type="ECO:0000313" key="9">
    <source>
        <dbReference type="EMBL" id="PIN18834.1"/>
    </source>
</evidence>
<dbReference type="InterPro" id="IPR050279">
    <property type="entry name" value="Plant_def-hormone_signal"/>
</dbReference>
<evidence type="ECO:0000256" key="7">
    <source>
        <dbReference type="ARBA" id="ARBA00023242"/>
    </source>
</evidence>
<dbReference type="STRING" id="429701.A0A2G9HMV0"/>
<dbReference type="PANTHER" id="PTHR31213:SF82">
    <property type="entry name" value="ABSCISIC ACID RECEPTOR PYL11-RELATED"/>
    <property type="match status" value="1"/>
</dbReference>
<comment type="similarity">
    <text evidence="3">Belongs to the PYR/PYL/RCAR abscisic acid intracellular receptor family.</text>
</comment>
<dbReference type="GO" id="GO:0010427">
    <property type="term" value="F:abscisic acid binding"/>
    <property type="evidence" value="ECO:0007669"/>
    <property type="project" value="TreeGrafter"/>
</dbReference>
<keyword evidence="10" id="KW-1185">Reference proteome</keyword>
<organism evidence="9 10">
    <name type="scientific">Handroanthus impetiginosus</name>
    <dbReference type="NCBI Taxonomy" id="429701"/>
    <lineage>
        <taxon>Eukaryota</taxon>
        <taxon>Viridiplantae</taxon>
        <taxon>Streptophyta</taxon>
        <taxon>Embryophyta</taxon>
        <taxon>Tracheophyta</taxon>
        <taxon>Spermatophyta</taxon>
        <taxon>Magnoliopsida</taxon>
        <taxon>eudicotyledons</taxon>
        <taxon>Gunneridae</taxon>
        <taxon>Pentapetalae</taxon>
        <taxon>asterids</taxon>
        <taxon>lamiids</taxon>
        <taxon>Lamiales</taxon>
        <taxon>Bignoniaceae</taxon>
        <taxon>Crescentiina</taxon>
        <taxon>Tabebuia alliance</taxon>
        <taxon>Handroanthus</taxon>
    </lineage>
</organism>
<proteinExistence type="inferred from homology"/>
<keyword evidence="8" id="KW-0650">Protein phosphatase inhibitor</keyword>
<name>A0A2G9HMV0_9LAMI</name>
<dbReference type="OrthoDB" id="4436220at2759"/>
<sequence length="164" mass="18005">MISLHHIHSPNPNQCSSTLVQNVNAPLPLVWSILRRFDQPEVYERFIKKCTMLVGSGGTGSVREVAFVSGMPGKLSRERLDRLDDDMHVMICAVIEGDQRLETYRSTTTVHEEDDGGGAVVVTSYVVDVSEGNSAEETRIFVNTVLGCNLRSLANVAEKLACKA</sequence>
<dbReference type="SUPFAM" id="SSF55961">
    <property type="entry name" value="Bet v1-like"/>
    <property type="match status" value="1"/>
</dbReference>
<dbReference type="GO" id="GO:0005737">
    <property type="term" value="C:cytoplasm"/>
    <property type="evidence" value="ECO:0007669"/>
    <property type="project" value="UniProtKB-SubCell"/>
</dbReference>
<keyword evidence="6" id="KW-0675">Receptor</keyword>
<evidence type="ECO:0000256" key="8">
    <source>
        <dbReference type="ARBA" id="ARBA00023272"/>
    </source>
</evidence>
<evidence type="ECO:0000256" key="6">
    <source>
        <dbReference type="ARBA" id="ARBA00023170"/>
    </source>
</evidence>
<accession>A0A2G9HMV0</accession>
<keyword evidence="5" id="KW-0938">Abscisic acid signaling pathway</keyword>
<dbReference type="InterPro" id="IPR019587">
    <property type="entry name" value="Polyketide_cyclase/dehydratase"/>
</dbReference>
<evidence type="ECO:0000256" key="1">
    <source>
        <dbReference type="ARBA" id="ARBA00004123"/>
    </source>
</evidence>
<dbReference type="CDD" id="cd07821">
    <property type="entry name" value="PYR_PYL_RCAR_like"/>
    <property type="match status" value="1"/>
</dbReference>
<dbReference type="GO" id="GO:0038023">
    <property type="term" value="F:signaling receptor activity"/>
    <property type="evidence" value="ECO:0007669"/>
    <property type="project" value="TreeGrafter"/>
</dbReference>
<comment type="subcellular location">
    <subcellularLocation>
        <location evidence="2">Cytoplasm</location>
    </subcellularLocation>
    <subcellularLocation>
        <location evidence="1">Nucleus</location>
    </subcellularLocation>
</comment>
<protein>
    <recommendedName>
        <fullName evidence="11">Polyketide cyclase/dehydrase</fullName>
    </recommendedName>
</protein>
<keyword evidence="7" id="KW-0539">Nucleus</keyword>
<dbReference type="AlphaFoldDB" id="A0A2G9HMV0"/>
<dbReference type="PANTHER" id="PTHR31213">
    <property type="entry name" value="OS08G0374000 PROTEIN-RELATED"/>
    <property type="match status" value="1"/>
</dbReference>
<dbReference type="Proteomes" id="UP000231279">
    <property type="component" value="Unassembled WGS sequence"/>
</dbReference>
<reference evidence="10" key="1">
    <citation type="journal article" date="2018" name="Gigascience">
        <title>Genome assembly of the Pink Ipe (Handroanthus impetiginosus, Bignoniaceae), a highly valued, ecologically keystone Neotropical timber forest tree.</title>
        <authorList>
            <person name="Silva-Junior O.B."/>
            <person name="Grattapaglia D."/>
            <person name="Novaes E."/>
            <person name="Collevatti R.G."/>
        </authorList>
    </citation>
    <scope>NUCLEOTIDE SEQUENCE [LARGE SCALE GENOMIC DNA]</scope>
    <source>
        <strain evidence="10">cv. UFG-1</strain>
    </source>
</reference>
<dbReference type="Gene3D" id="3.30.530.20">
    <property type="match status" value="1"/>
</dbReference>
<dbReference type="GO" id="GO:0004864">
    <property type="term" value="F:protein phosphatase inhibitor activity"/>
    <property type="evidence" value="ECO:0007669"/>
    <property type="project" value="UniProtKB-KW"/>
</dbReference>
<dbReference type="GO" id="GO:0005634">
    <property type="term" value="C:nucleus"/>
    <property type="evidence" value="ECO:0007669"/>
    <property type="project" value="UniProtKB-SubCell"/>
</dbReference>
<keyword evidence="4" id="KW-0963">Cytoplasm</keyword>
<evidence type="ECO:0008006" key="11">
    <source>
        <dbReference type="Google" id="ProtNLM"/>
    </source>
</evidence>
<dbReference type="GO" id="GO:0009738">
    <property type="term" value="P:abscisic acid-activated signaling pathway"/>
    <property type="evidence" value="ECO:0007669"/>
    <property type="project" value="UniProtKB-KW"/>
</dbReference>
<evidence type="ECO:0000256" key="3">
    <source>
        <dbReference type="ARBA" id="ARBA00008594"/>
    </source>
</evidence>
<gene>
    <name evidence="9" type="ORF">CDL12_08501</name>
</gene>
<evidence type="ECO:0000256" key="5">
    <source>
        <dbReference type="ARBA" id="ARBA00022682"/>
    </source>
</evidence>
<dbReference type="EMBL" id="NKXS01001391">
    <property type="protein sequence ID" value="PIN18834.1"/>
    <property type="molecule type" value="Genomic_DNA"/>
</dbReference>
<comment type="caution">
    <text evidence="9">The sequence shown here is derived from an EMBL/GenBank/DDBJ whole genome shotgun (WGS) entry which is preliminary data.</text>
</comment>
<dbReference type="Pfam" id="PF10604">
    <property type="entry name" value="Polyketide_cyc2"/>
    <property type="match status" value="1"/>
</dbReference>
<dbReference type="InterPro" id="IPR023393">
    <property type="entry name" value="START-like_dom_sf"/>
</dbReference>
<evidence type="ECO:0000256" key="2">
    <source>
        <dbReference type="ARBA" id="ARBA00004496"/>
    </source>
</evidence>
<evidence type="ECO:0000256" key="4">
    <source>
        <dbReference type="ARBA" id="ARBA00022490"/>
    </source>
</evidence>